<dbReference type="AlphaFoldDB" id="A0A8D8Z9W7"/>
<reference evidence="2" key="1">
    <citation type="submission" date="2021-05" db="EMBL/GenBank/DDBJ databases">
        <authorList>
            <person name="Alioto T."/>
            <person name="Alioto T."/>
            <person name="Gomez Garrido J."/>
        </authorList>
    </citation>
    <scope>NUCLEOTIDE SEQUENCE</scope>
</reference>
<dbReference type="EMBL" id="HBUF01451514">
    <property type="protein sequence ID" value="CAG6743645.1"/>
    <property type="molecule type" value="Transcribed_RNA"/>
</dbReference>
<proteinExistence type="predicted"/>
<evidence type="ECO:0000313" key="2">
    <source>
        <dbReference type="EMBL" id="CAG6743645.1"/>
    </source>
</evidence>
<protein>
    <submittedName>
        <fullName evidence="2">Uncharacterized protein</fullName>
    </submittedName>
</protein>
<organism evidence="2">
    <name type="scientific">Cacopsylla melanoneura</name>
    <dbReference type="NCBI Taxonomy" id="428564"/>
    <lineage>
        <taxon>Eukaryota</taxon>
        <taxon>Metazoa</taxon>
        <taxon>Ecdysozoa</taxon>
        <taxon>Arthropoda</taxon>
        <taxon>Hexapoda</taxon>
        <taxon>Insecta</taxon>
        <taxon>Pterygota</taxon>
        <taxon>Neoptera</taxon>
        <taxon>Paraneoptera</taxon>
        <taxon>Hemiptera</taxon>
        <taxon>Sternorrhyncha</taxon>
        <taxon>Psylloidea</taxon>
        <taxon>Psyllidae</taxon>
        <taxon>Psyllinae</taxon>
        <taxon>Cacopsylla</taxon>
    </lineage>
</organism>
<name>A0A8D8Z9W7_9HEMI</name>
<evidence type="ECO:0000256" key="1">
    <source>
        <dbReference type="SAM" id="MobiDB-lite"/>
    </source>
</evidence>
<accession>A0A8D8Z9W7</accession>
<feature type="region of interest" description="Disordered" evidence="1">
    <location>
        <begin position="45"/>
        <end position="72"/>
    </location>
</feature>
<sequence length="100" mass="11724">MEMNFPMLINEESKKKEKKITLERGAHRYRSLRQKFGHDDSFARQRSLSQHTAPGAMTENSVVRSSLRRRRHRRDQICAAGSDCVYRWVPMRGYREGQGG</sequence>